<keyword evidence="3" id="KW-1185">Reference proteome</keyword>
<feature type="region of interest" description="Disordered" evidence="1">
    <location>
        <begin position="171"/>
        <end position="222"/>
    </location>
</feature>
<name>A0A8H5LTI3_9AGAR</name>
<feature type="compositionally biased region" description="Basic residues" evidence="1">
    <location>
        <begin position="199"/>
        <end position="208"/>
    </location>
</feature>
<protein>
    <submittedName>
        <fullName evidence="2">Uncharacterized protein</fullName>
    </submittedName>
</protein>
<comment type="caution">
    <text evidence="2">The sequence shown here is derived from an EMBL/GenBank/DDBJ whole genome shotgun (WGS) entry which is preliminary data.</text>
</comment>
<gene>
    <name evidence="2" type="ORF">D9758_002867</name>
</gene>
<dbReference type="OrthoDB" id="3215907at2759"/>
<sequence>MQHLGHEQRTRLIKSTRKLGAVLGTVPTIQIDQPTDRPTHKVSLSLAPSSGASLVLRVQAAVNGPSSQTPSPLSPTFSLNSDVPKRSSSLPTGPSYHVRRQKMAKLTRTLGENVPPELVFPDAGSSSETRPRRARSCSIDSIIIIHSPSTATTPVSFDCLDSYDGEKSISTTLLDRKPSMKEKEKQPSTRARALVRSASGRKRSHSNFRSRPVPGRSKEGSTVAVQSSYYASPFGNDEPFSGESWTIVDGQTQNGLLAETTTHKKGREWSGQWNRDDIEEVAMKLRQLKFK</sequence>
<organism evidence="2 3">
    <name type="scientific">Tetrapyrgos nigripes</name>
    <dbReference type="NCBI Taxonomy" id="182062"/>
    <lineage>
        <taxon>Eukaryota</taxon>
        <taxon>Fungi</taxon>
        <taxon>Dikarya</taxon>
        <taxon>Basidiomycota</taxon>
        <taxon>Agaricomycotina</taxon>
        <taxon>Agaricomycetes</taxon>
        <taxon>Agaricomycetidae</taxon>
        <taxon>Agaricales</taxon>
        <taxon>Marasmiineae</taxon>
        <taxon>Marasmiaceae</taxon>
        <taxon>Tetrapyrgos</taxon>
    </lineage>
</organism>
<evidence type="ECO:0000256" key="1">
    <source>
        <dbReference type="SAM" id="MobiDB-lite"/>
    </source>
</evidence>
<feature type="compositionally biased region" description="Low complexity" evidence="1">
    <location>
        <begin position="65"/>
        <end position="81"/>
    </location>
</feature>
<evidence type="ECO:0000313" key="2">
    <source>
        <dbReference type="EMBL" id="KAF5369007.1"/>
    </source>
</evidence>
<evidence type="ECO:0000313" key="3">
    <source>
        <dbReference type="Proteomes" id="UP000559256"/>
    </source>
</evidence>
<feature type="region of interest" description="Disordered" evidence="1">
    <location>
        <begin position="63"/>
        <end position="95"/>
    </location>
</feature>
<feature type="compositionally biased region" description="Basic and acidic residues" evidence="1">
    <location>
        <begin position="174"/>
        <end position="187"/>
    </location>
</feature>
<dbReference type="Proteomes" id="UP000559256">
    <property type="component" value="Unassembled WGS sequence"/>
</dbReference>
<dbReference type="EMBL" id="JAACJM010000014">
    <property type="protein sequence ID" value="KAF5369007.1"/>
    <property type="molecule type" value="Genomic_DNA"/>
</dbReference>
<proteinExistence type="predicted"/>
<reference evidence="2 3" key="1">
    <citation type="journal article" date="2020" name="ISME J.">
        <title>Uncovering the hidden diversity of litter-decomposition mechanisms in mushroom-forming fungi.</title>
        <authorList>
            <person name="Floudas D."/>
            <person name="Bentzer J."/>
            <person name="Ahren D."/>
            <person name="Johansson T."/>
            <person name="Persson P."/>
            <person name="Tunlid A."/>
        </authorList>
    </citation>
    <scope>NUCLEOTIDE SEQUENCE [LARGE SCALE GENOMIC DNA]</scope>
    <source>
        <strain evidence="2 3">CBS 291.85</strain>
    </source>
</reference>
<accession>A0A8H5LTI3</accession>
<dbReference type="AlphaFoldDB" id="A0A8H5LTI3"/>